<reference evidence="2 3" key="1">
    <citation type="submission" date="2019-01" db="EMBL/GenBank/DDBJ databases">
        <title>Zoogloea oleivorans genome sequencing and assembly.</title>
        <authorList>
            <person name="Tancsics A."/>
            <person name="Farkas M."/>
            <person name="Kriszt B."/>
            <person name="Maroti G."/>
            <person name="Horvath B."/>
        </authorList>
    </citation>
    <scope>NUCLEOTIDE SEQUENCE [LARGE SCALE GENOMIC DNA]</scope>
    <source>
        <strain evidence="2 3">Buc</strain>
    </source>
</reference>
<keyword evidence="2" id="KW-0560">Oxidoreductase</keyword>
<sequence length="269" mass="27844">MEKHAHNLETLLKTSTDRRQALRWLLAGTVAPLAGCGGSVEVSIGNISYSSPGTRCAIIPEETAGPYPGDGANYNSNGIANALSLPGIVRSDIRTSIAGASGVASGLPLTLTLRLVNTATNCADLSGYAIYLWHCNQAGQYSMYSSGISAENYLRGVQVTDSNGSVTFLTVFPGCYDGRMPHVHFEIYPSLASATSAAGKIRTSQLTFPLATLNEVYASSGYSASAANLASISYATDNVFSDGTTLQMAAISGSVSNGYSASLTVGISA</sequence>
<dbReference type="SUPFAM" id="SSF49482">
    <property type="entry name" value="Aromatic compound dioxygenase"/>
    <property type="match status" value="1"/>
</dbReference>
<dbReference type="PANTHER" id="PTHR34315:SF1">
    <property type="entry name" value="INTRADIOL RING-CLEAVAGE DIOXYGENASES DOMAIN-CONTAINING PROTEIN-RELATED"/>
    <property type="match status" value="1"/>
</dbReference>
<proteinExistence type="predicted"/>
<comment type="caution">
    <text evidence="2">The sequence shown here is derived from an EMBL/GenBank/DDBJ whole genome shotgun (WGS) entry which is preliminary data.</text>
</comment>
<evidence type="ECO:0000313" key="2">
    <source>
        <dbReference type="EMBL" id="TYC56565.1"/>
    </source>
</evidence>
<dbReference type="InterPro" id="IPR000627">
    <property type="entry name" value="Intradiol_dOase_C"/>
</dbReference>
<dbReference type="OrthoDB" id="9805815at2"/>
<dbReference type="GO" id="GO:0008199">
    <property type="term" value="F:ferric iron binding"/>
    <property type="evidence" value="ECO:0007669"/>
    <property type="project" value="InterPro"/>
</dbReference>
<dbReference type="AlphaFoldDB" id="A0A6C2CT78"/>
<evidence type="ECO:0000259" key="1">
    <source>
        <dbReference type="Pfam" id="PF00775"/>
    </source>
</evidence>
<dbReference type="GO" id="GO:0016702">
    <property type="term" value="F:oxidoreductase activity, acting on single donors with incorporation of molecular oxygen, incorporation of two atoms of oxygen"/>
    <property type="evidence" value="ECO:0007669"/>
    <property type="project" value="InterPro"/>
</dbReference>
<gene>
    <name evidence="2" type="ORF">ETQ85_11975</name>
</gene>
<dbReference type="RefSeq" id="WP_148579303.1">
    <property type="nucleotide sequence ID" value="NZ_SDKK01000010.1"/>
</dbReference>
<feature type="domain" description="Intradiol ring-cleavage dioxygenases" evidence="1">
    <location>
        <begin position="102"/>
        <end position="179"/>
    </location>
</feature>
<dbReference type="Pfam" id="PF00775">
    <property type="entry name" value="Dioxygenase_C"/>
    <property type="match status" value="1"/>
</dbReference>
<dbReference type="PANTHER" id="PTHR34315">
    <property type="match status" value="1"/>
</dbReference>
<evidence type="ECO:0000313" key="3">
    <source>
        <dbReference type="Proteomes" id="UP000389128"/>
    </source>
</evidence>
<name>A0A6C2CT78_9RHOO</name>
<dbReference type="InterPro" id="IPR015889">
    <property type="entry name" value="Intradiol_dOase_core"/>
</dbReference>
<protein>
    <submittedName>
        <fullName evidence="2">Intradiol ring-cleavage dioxygenase</fullName>
    </submittedName>
</protein>
<dbReference type="Proteomes" id="UP000389128">
    <property type="component" value="Unassembled WGS sequence"/>
</dbReference>
<dbReference type="Gene3D" id="2.60.130.10">
    <property type="entry name" value="Aromatic compound dioxygenase"/>
    <property type="match status" value="1"/>
</dbReference>
<accession>A0A6C2CT78</accession>
<keyword evidence="2" id="KW-0223">Dioxygenase</keyword>
<organism evidence="2 3">
    <name type="scientific">Zoogloea oleivorans</name>
    <dbReference type="NCBI Taxonomy" id="1552750"/>
    <lineage>
        <taxon>Bacteria</taxon>
        <taxon>Pseudomonadati</taxon>
        <taxon>Pseudomonadota</taxon>
        <taxon>Betaproteobacteria</taxon>
        <taxon>Rhodocyclales</taxon>
        <taxon>Zoogloeaceae</taxon>
        <taxon>Zoogloea</taxon>
    </lineage>
</organism>
<dbReference type="EMBL" id="SDKK01000010">
    <property type="protein sequence ID" value="TYC56565.1"/>
    <property type="molecule type" value="Genomic_DNA"/>
</dbReference>
<keyword evidence="3" id="KW-1185">Reference proteome</keyword>